<dbReference type="RefSeq" id="WP_220209241.1">
    <property type="nucleotide sequence ID" value="NZ_BNJK01000002.1"/>
</dbReference>
<dbReference type="PANTHER" id="PTHR14136">
    <property type="entry name" value="BTB_POZ DOMAIN-CONTAINING PROTEIN KCTD9"/>
    <property type="match status" value="1"/>
</dbReference>
<dbReference type="InterPro" id="IPR051082">
    <property type="entry name" value="Pentapeptide-BTB/POZ_domain"/>
</dbReference>
<keyword evidence="4" id="KW-1185">Reference proteome</keyword>
<evidence type="ECO:0000256" key="1">
    <source>
        <dbReference type="SAM" id="MobiDB-lite"/>
    </source>
</evidence>
<keyword evidence="2" id="KW-0812">Transmembrane</keyword>
<dbReference type="EMBL" id="BNJK01000002">
    <property type="protein sequence ID" value="GHO98509.1"/>
    <property type="molecule type" value="Genomic_DNA"/>
</dbReference>
<keyword evidence="2" id="KW-0472">Membrane</keyword>
<accession>A0A8J3IVA5</accession>
<dbReference type="Gene3D" id="2.160.20.80">
    <property type="entry name" value="E3 ubiquitin-protein ligase SopA"/>
    <property type="match status" value="1"/>
</dbReference>
<evidence type="ECO:0008006" key="5">
    <source>
        <dbReference type="Google" id="ProtNLM"/>
    </source>
</evidence>
<feature type="transmembrane region" description="Helical" evidence="2">
    <location>
        <begin position="87"/>
        <end position="109"/>
    </location>
</feature>
<dbReference type="Proteomes" id="UP000597444">
    <property type="component" value="Unassembled WGS sequence"/>
</dbReference>
<gene>
    <name evidence="3" type="ORF">KSF_085570</name>
</gene>
<feature type="transmembrane region" description="Helical" evidence="2">
    <location>
        <begin position="7"/>
        <end position="28"/>
    </location>
</feature>
<comment type="caution">
    <text evidence="3">The sequence shown here is derived from an EMBL/GenBank/DDBJ whole genome shotgun (WGS) entry which is preliminary data.</text>
</comment>
<evidence type="ECO:0000313" key="4">
    <source>
        <dbReference type="Proteomes" id="UP000597444"/>
    </source>
</evidence>
<sequence length="416" mass="45365">MDRRTCVLWKVGITVAGMLLLLVLMTWVPVSAATVRERASGSATKGSVTAQATPTEDATKTALEKEKLDGEIAGQQHTLGNWLWNNVATILSSFLSTLVIVIGALVGLWRWRKDQRTELEKRAEERFQAAVTGLGNEKEGAKVGAAILLRTFLRPGYEQFYTQTFDLAVANLRLRYLDPAVPEPLTSLSQALVMVFKESFPLARKKLKQSPQFLDASCIQLDNAHLTQADLRQVWLPEASLRNAALRRTDLSEAALYKANLAQADLKEAILMKTNLYKANLVGVDLSEAHLSQADLRSANLQGANLQGANLREANFQGANLGGADLDCAYCLEDTNLRKVKGLTKEQLEACKAKGAIIDKDLTTNVSLSVITSTSPSQNNNQQTSSVLSPQENAPPSHVDENSAVVPAQDRPDENS</sequence>
<keyword evidence="2" id="KW-1133">Transmembrane helix</keyword>
<dbReference type="PANTHER" id="PTHR14136:SF17">
    <property type="entry name" value="BTB_POZ DOMAIN-CONTAINING PROTEIN KCTD9"/>
    <property type="match status" value="1"/>
</dbReference>
<name>A0A8J3IVA5_9CHLR</name>
<evidence type="ECO:0000313" key="3">
    <source>
        <dbReference type="EMBL" id="GHO98509.1"/>
    </source>
</evidence>
<protein>
    <recommendedName>
        <fullName evidence="5">Pentapeptide repeat-containing protein</fullName>
    </recommendedName>
</protein>
<feature type="region of interest" description="Disordered" evidence="1">
    <location>
        <begin position="372"/>
        <end position="416"/>
    </location>
</feature>
<dbReference type="InterPro" id="IPR001646">
    <property type="entry name" value="5peptide_repeat"/>
</dbReference>
<dbReference type="AlphaFoldDB" id="A0A8J3IVA5"/>
<proteinExistence type="predicted"/>
<reference evidence="3" key="1">
    <citation type="submission" date="2020-10" db="EMBL/GenBank/DDBJ databases">
        <title>Taxonomic study of unclassified bacteria belonging to the class Ktedonobacteria.</title>
        <authorList>
            <person name="Yabe S."/>
            <person name="Wang C.M."/>
            <person name="Zheng Y."/>
            <person name="Sakai Y."/>
            <person name="Cavaletti L."/>
            <person name="Monciardini P."/>
            <person name="Donadio S."/>
        </authorList>
    </citation>
    <scope>NUCLEOTIDE SEQUENCE</scope>
    <source>
        <strain evidence="3">ID150040</strain>
    </source>
</reference>
<dbReference type="SUPFAM" id="SSF141571">
    <property type="entry name" value="Pentapeptide repeat-like"/>
    <property type="match status" value="1"/>
</dbReference>
<dbReference type="Pfam" id="PF00805">
    <property type="entry name" value="Pentapeptide"/>
    <property type="match status" value="2"/>
</dbReference>
<organism evidence="3 4">
    <name type="scientific">Reticulibacter mediterranei</name>
    <dbReference type="NCBI Taxonomy" id="2778369"/>
    <lineage>
        <taxon>Bacteria</taxon>
        <taxon>Bacillati</taxon>
        <taxon>Chloroflexota</taxon>
        <taxon>Ktedonobacteria</taxon>
        <taxon>Ktedonobacterales</taxon>
        <taxon>Reticulibacteraceae</taxon>
        <taxon>Reticulibacter</taxon>
    </lineage>
</organism>
<evidence type="ECO:0000256" key="2">
    <source>
        <dbReference type="SAM" id="Phobius"/>
    </source>
</evidence>
<feature type="compositionally biased region" description="Low complexity" evidence="1">
    <location>
        <begin position="372"/>
        <end position="386"/>
    </location>
</feature>